<dbReference type="RefSeq" id="WP_072345052.1">
    <property type="nucleotide sequence ID" value="NZ_FPKU01000003.1"/>
</dbReference>
<gene>
    <name evidence="1" type="ORF">SAMN02983003_3046</name>
</gene>
<proteinExistence type="predicted"/>
<dbReference type="STRING" id="665118.SAMN02983003_3046"/>
<dbReference type="EMBL" id="FPKU01000003">
    <property type="protein sequence ID" value="SFZ85874.1"/>
    <property type="molecule type" value="Genomic_DNA"/>
</dbReference>
<dbReference type="OrthoDB" id="7582980at2"/>
<dbReference type="Proteomes" id="UP000183447">
    <property type="component" value="Unassembled WGS sequence"/>
</dbReference>
<dbReference type="AlphaFoldDB" id="A0A1K2I0H2"/>
<accession>A0A1K2I0H2</accession>
<evidence type="ECO:0000313" key="1">
    <source>
        <dbReference type="EMBL" id="SFZ85874.1"/>
    </source>
</evidence>
<dbReference type="InterPro" id="IPR011739">
    <property type="entry name" value="GTA_rcc01693"/>
</dbReference>
<evidence type="ECO:0000313" key="2">
    <source>
        <dbReference type="Proteomes" id="UP000183447"/>
    </source>
</evidence>
<dbReference type="Pfam" id="PF09550">
    <property type="entry name" value="Phage_TAC_6"/>
    <property type="match status" value="1"/>
</dbReference>
<reference evidence="1 2" key="1">
    <citation type="submission" date="2016-11" db="EMBL/GenBank/DDBJ databases">
        <authorList>
            <person name="Jaros S."/>
            <person name="Januszkiewicz K."/>
            <person name="Wedrychowicz H."/>
        </authorList>
    </citation>
    <scope>NUCLEOTIDE SEQUENCE [LARGE SCALE GENOMIC DNA]</scope>
    <source>
        <strain evidence="1 2">ATCC 23634</strain>
    </source>
</reference>
<keyword evidence="2" id="KW-1185">Reference proteome</keyword>
<organism evidence="1 2">
    <name type="scientific">Devosia enhydra</name>
    <dbReference type="NCBI Taxonomy" id="665118"/>
    <lineage>
        <taxon>Bacteria</taxon>
        <taxon>Pseudomonadati</taxon>
        <taxon>Pseudomonadota</taxon>
        <taxon>Alphaproteobacteria</taxon>
        <taxon>Hyphomicrobiales</taxon>
        <taxon>Devosiaceae</taxon>
        <taxon>Devosia</taxon>
    </lineage>
</organism>
<protein>
    <recommendedName>
        <fullName evidence="3">Phage tail assembly chaperone protein, TAC</fullName>
    </recommendedName>
</protein>
<sequence>MAPFPWAEAMRFGLGVLKLSPKAFWAMTPLELARAHEGVFGQRGAALGRAGLEALMAQFPDREARDG</sequence>
<dbReference type="InterPro" id="IPR019056">
    <property type="entry name" value="Phage_TAC_6"/>
</dbReference>
<dbReference type="NCBIfam" id="TIGR02216">
    <property type="entry name" value="phage_TIGR02216"/>
    <property type="match status" value="1"/>
</dbReference>
<evidence type="ECO:0008006" key="3">
    <source>
        <dbReference type="Google" id="ProtNLM"/>
    </source>
</evidence>
<name>A0A1K2I0H2_9HYPH</name>